<dbReference type="AlphaFoldDB" id="A0A845Q7J7"/>
<dbReference type="SUPFAM" id="SSF50129">
    <property type="entry name" value="GroES-like"/>
    <property type="match status" value="1"/>
</dbReference>
<evidence type="ECO:0000313" key="1">
    <source>
        <dbReference type="EMBL" id="NBG94377.1"/>
    </source>
</evidence>
<name>A0A845Q7J7_9HYPH</name>
<dbReference type="Pfam" id="PF11017">
    <property type="entry name" value="DUF2855"/>
    <property type="match status" value="1"/>
</dbReference>
<dbReference type="OrthoDB" id="8953110at2"/>
<gene>
    <name evidence="1" type="ORF">GTQ45_01365</name>
</gene>
<reference evidence="1 2" key="1">
    <citation type="journal article" date="2016" name="Int. J. Syst. Evol. Microbiol.">
        <title>Pyruvatibacter mobilis gen. nov., sp. nov., a marine bacterium from the culture broth of Picochlorum sp. 122.</title>
        <authorList>
            <person name="Wang G."/>
            <person name="Tang M."/>
            <person name="Wu H."/>
            <person name="Dai S."/>
            <person name="Li T."/>
            <person name="Chen C."/>
            <person name="He H."/>
            <person name="Fan J."/>
            <person name="Xiang W."/>
            <person name="Li X."/>
        </authorList>
    </citation>
    <scope>NUCLEOTIDE SEQUENCE [LARGE SCALE GENOMIC DNA]</scope>
    <source>
        <strain evidence="1 2">GYP-11</strain>
    </source>
</reference>
<comment type="caution">
    <text evidence="1">The sequence shown here is derived from an EMBL/GenBank/DDBJ whole genome shotgun (WGS) entry which is preliminary data.</text>
</comment>
<keyword evidence="2" id="KW-1185">Reference proteome</keyword>
<dbReference type="InterPro" id="IPR011032">
    <property type="entry name" value="GroES-like_sf"/>
</dbReference>
<dbReference type="InterPro" id="IPR021276">
    <property type="entry name" value="DUF2855"/>
</dbReference>
<dbReference type="Gene3D" id="3.90.180.10">
    <property type="entry name" value="Medium-chain alcohol dehydrogenases, catalytic domain"/>
    <property type="match status" value="1"/>
</dbReference>
<dbReference type="RefSeq" id="WP_160586485.1">
    <property type="nucleotide sequence ID" value="NZ_BMHN01000001.1"/>
</dbReference>
<proteinExistence type="predicted"/>
<organism evidence="1 2">
    <name type="scientific">Pyruvatibacter mobilis</name>
    <dbReference type="NCBI Taxonomy" id="1712261"/>
    <lineage>
        <taxon>Bacteria</taxon>
        <taxon>Pseudomonadati</taxon>
        <taxon>Pseudomonadota</taxon>
        <taxon>Alphaproteobacteria</taxon>
        <taxon>Hyphomicrobiales</taxon>
        <taxon>Parvibaculaceae</taxon>
        <taxon>Pyruvatibacter</taxon>
    </lineage>
</organism>
<protein>
    <submittedName>
        <fullName evidence="1">DUF2855 family protein</fullName>
    </submittedName>
</protein>
<dbReference type="GeneID" id="300656434"/>
<dbReference type="Proteomes" id="UP000470384">
    <property type="component" value="Unassembled WGS sequence"/>
</dbReference>
<accession>A0A845Q7J7</accession>
<dbReference type="EMBL" id="WXYQ01000001">
    <property type="protein sequence ID" value="NBG94377.1"/>
    <property type="molecule type" value="Genomic_DNA"/>
</dbReference>
<evidence type="ECO:0000313" key="2">
    <source>
        <dbReference type="Proteomes" id="UP000470384"/>
    </source>
</evidence>
<sequence length="367" mass="40123">MSAEAVEFEVRKDKLAETRLEKQAAPDLAPGEVLLKVERFSLTANNITYAVFGDAMRYWDFFSDRSEEAEFGRIPVWGFGEVVASNAEGVAVGKRFYGYFPMSTHRVAKAGKISEHGFFDVSGVRGELAPVYSQFMATESDPLYAPEDEDQIMLFRPLFTTSFILDDWLAQNDFFGASTVILSSASSKTSLGLAFLLKNNRGDKVKVVGLTSGSNKDFVESTGCYDDVVTYDAISGLDASVPAAFVDMAGNSSVRADIHTHFKDNLKLSSAVGGTHWDSVGGGQDGLPGPQVELFFAPTHIERRMKDWGGQGFQSRVADAWKSFIPETKKWIGVVHTSGAGKVEPVYQEVLGGKTPPNKAHILSLWD</sequence>